<reference evidence="2" key="1">
    <citation type="submission" date="2023-08" db="EMBL/GenBank/DDBJ databases">
        <title>Pelteobagrus vachellii genome.</title>
        <authorList>
            <person name="Liu H."/>
        </authorList>
    </citation>
    <scope>NUCLEOTIDE SEQUENCE</scope>
    <source>
        <strain evidence="2">PRFRI_2022a</strain>
        <tissue evidence="2">Muscle</tissue>
    </source>
</reference>
<feature type="region of interest" description="Disordered" evidence="1">
    <location>
        <begin position="48"/>
        <end position="106"/>
    </location>
</feature>
<proteinExistence type="predicted"/>
<protein>
    <submittedName>
        <fullName evidence="2">Uncharacterized protein</fullName>
    </submittedName>
</protein>
<feature type="compositionally biased region" description="Polar residues" evidence="1">
    <location>
        <begin position="80"/>
        <end position="89"/>
    </location>
</feature>
<sequence length="131" mass="14425">MIAPAAVQVAPPQDGGAPQVVTQTQPVHPTMIQYPMGYPTSYPVSPQYAPLQRGWGPTRGRGRGGQGRQPPQRPAWGAEQGSQECSKYPQQPHKEREIGQANGWAQGFKDKPQYHLEGAHWAQLQEECEEA</sequence>
<evidence type="ECO:0000313" key="2">
    <source>
        <dbReference type="EMBL" id="KAK2854461.1"/>
    </source>
</evidence>
<dbReference type="Proteomes" id="UP001187315">
    <property type="component" value="Unassembled WGS sequence"/>
</dbReference>
<accession>A0AA88NCM0</accession>
<keyword evidence="3" id="KW-1185">Reference proteome</keyword>
<feature type="region of interest" description="Disordered" evidence="1">
    <location>
        <begin position="1"/>
        <end position="24"/>
    </location>
</feature>
<dbReference type="AlphaFoldDB" id="A0AA88NCM0"/>
<comment type="caution">
    <text evidence="2">The sequence shown here is derived from an EMBL/GenBank/DDBJ whole genome shotgun (WGS) entry which is preliminary data.</text>
</comment>
<feature type="compositionally biased region" description="Low complexity" evidence="1">
    <location>
        <begin position="1"/>
        <end position="13"/>
    </location>
</feature>
<name>A0AA88NCM0_TACVA</name>
<gene>
    <name evidence="2" type="ORF">Q7C36_006330</name>
</gene>
<feature type="compositionally biased region" description="Gly residues" evidence="1">
    <location>
        <begin position="57"/>
        <end position="67"/>
    </location>
</feature>
<organism evidence="2 3">
    <name type="scientific">Tachysurus vachellii</name>
    <name type="common">Darkbarbel catfish</name>
    <name type="synonym">Pelteobagrus vachellii</name>
    <dbReference type="NCBI Taxonomy" id="175792"/>
    <lineage>
        <taxon>Eukaryota</taxon>
        <taxon>Metazoa</taxon>
        <taxon>Chordata</taxon>
        <taxon>Craniata</taxon>
        <taxon>Vertebrata</taxon>
        <taxon>Euteleostomi</taxon>
        <taxon>Actinopterygii</taxon>
        <taxon>Neopterygii</taxon>
        <taxon>Teleostei</taxon>
        <taxon>Ostariophysi</taxon>
        <taxon>Siluriformes</taxon>
        <taxon>Bagridae</taxon>
        <taxon>Tachysurus</taxon>
    </lineage>
</organism>
<evidence type="ECO:0000256" key="1">
    <source>
        <dbReference type="SAM" id="MobiDB-lite"/>
    </source>
</evidence>
<dbReference type="EMBL" id="JAVHJS010000006">
    <property type="protein sequence ID" value="KAK2854461.1"/>
    <property type="molecule type" value="Genomic_DNA"/>
</dbReference>
<evidence type="ECO:0000313" key="3">
    <source>
        <dbReference type="Proteomes" id="UP001187315"/>
    </source>
</evidence>